<dbReference type="OrthoDB" id="9786494at2"/>
<name>A0A844ATP9_9BURK</name>
<keyword evidence="7" id="KW-0274">FAD</keyword>
<proteinExistence type="predicted"/>
<dbReference type="InterPro" id="IPR029063">
    <property type="entry name" value="SAM-dependent_MTases_sf"/>
</dbReference>
<evidence type="ECO:0000256" key="9">
    <source>
        <dbReference type="ARBA" id="ARBA00023268"/>
    </source>
</evidence>
<reference evidence="11 12" key="1">
    <citation type="submission" date="2019-11" db="EMBL/GenBank/DDBJ databases">
        <title>Caenimonas koreensis gen. nov., sp. nov., isolated from activated sludge.</title>
        <authorList>
            <person name="Seung H.R."/>
        </authorList>
    </citation>
    <scope>NUCLEOTIDE SEQUENCE [LARGE SCALE GENOMIC DNA]</scope>
    <source>
        <strain evidence="11 12">EMB320</strain>
    </source>
</reference>
<keyword evidence="4 11" id="KW-0808">Transferase</keyword>
<dbReference type="SUPFAM" id="SSF51905">
    <property type="entry name" value="FAD/NAD(P)-binding domain"/>
    <property type="match status" value="1"/>
</dbReference>
<evidence type="ECO:0000256" key="3">
    <source>
        <dbReference type="ARBA" id="ARBA00022630"/>
    </source>
</evidence>
<evidence type="ECO:0000256" key="4">
    <source>
        <dbReference type="ARBA" id="ARBA00022679"/>
    </source>
</evidence>
<evidence type="ECO:0000256" key="6">
    <source>
        <dbReference type="ARBA" id="ARBA00022694"/>
    </source>
</evidence>
<keyword evidence="9" id="KW-0511">Multifunctional enzyme</keyword>
<gene>
    <name evidence="11" type="primary">mnmC</name>
    <name evidence="11" type="ORF">GHT07_00380</name>
</gene>
<dbReference type="GO" id="GO:0032259">
    <property type="term" value="P:methylation"/>
    <property type="evidence" value="ECO:0007669"/>
    <property type="project" value="UniProtKB-KW"/>
</dbReference>
<evidence type="ECO:0000256" key="1">
    <source>
        <dbReference type="ARBA" id="ARBA00022490"/>
    </source>
</evidence>
<evidence type="ECO:0000259" key="10">
    <source>
        <dbReference type="Pfam" id="PF01266"/>
    </source>
</evidence>
<protein>
    <submittedName>
        <fullName evidence="11">FAD-dependent 5-carboxymethylaminomethyl-2-thiouridine(34) oxidoreductase MnmC</fullName>
        <ecNumber evidence="11">2.1.1.61</ecNumber>
    </submittedName>
</protein>
<dbReference type="GO" id="GO:0004808">
    <property type="term" value="F:tRNA (5-methylaminomethyl-2-thiouridylate)(34)-methyltransferase activity"/>
    <property type="evidence" value="ECO:0007669"/>
    <property type="project" value="UniProtKB-EC"/>
</dbReference>
<evidence type="ECO:0000313" key="12">
    <source>
        <dbReference type="Proteomes" id="UP000487350"/>
    </source>
</evidence>
<comment type="caution">
    <text evidence="11">The sequence shown here is derived from an EMBL/GenBank/DDBJ whole genome shotgun (WGS) entry which is preliminary data.</text>
</comment>
<keyword evidence="1" id="KW-0963">Cytoplasm</keyword>
<keyword evidence="3" id="KW-0285">Flavoprotein</keyword>
<dbReference type="RefSeq" id="WP_153583072.1">
    <property type="nucleotide sequence ID" value="NZ_WJBU01000001.1"/>
</dbReference>
<dbReference type="NCBIfam" id="TIGR03197">
    <property type="entry name" value="MnmC_Cterm"/>
    <property type="match status" value="1"/>
</dbReference>
<evidence type="ECO:0000256" key="5">
    <source>
        <dbReference type="ARBA" id="ARBA00022691"/>
    </source>
</evidence>
<keyword evidence="2 11" id="KW-0489">Methyltransferase</keyword>
<dbReference type="Proteomes" id="UP000487350">
    <property type="component" value="Unassembled WGS sequence"/>
</dbReference>
<keyword evidence="12" id="KW-1185">Reference proteome</keyword>
<dbReference type="PANTHER" id="PTHR13847">
    <property type="entry name" value="SARCOSINE DEHYDROGENASE-RELATED"/>
    <property type="match status" value="1"/>
</dbReference>
<dbReference type="GO" id="GO:0016645">
    <property type="term" value="F:oxidoreductase activity, acting on the CH-NH group of donors"/>
    <property type="evidence" value="ECO:0007669"/>
    <property type="project" value="InterPro"/>
</dbReference>
<dbReference type="InterPro" id="IPR036188">
    <property type="entry name" value="FAD/NAD-bd_sf"/>
</dbReference>
<evidence type="ECO:0000256" key="2">
    <source>
        <dbReference type="ARBA" id="ARBA00022603"/>
    </source>
</evidence>
<sequence length="565" mass="60023">MAALRQWRVLESRLQNGLGFLAAWRDWKGDPDRPQLLHYVAVQANPVSPAYLVAAAAHDAALAPLAAELANQWFGLTPGTHRLTFEAGRVTLTLHVNELRDVLRHEPFVVDAVLLDERDCDLATLKAIGRHCRRGSRMEMRVAVTGAPLSATMQRDFTQCGFVVEARGGVVQGVFDPVWQPKNPLPPYGATPSRCVVVGAGLAGAAVAASLALRGWQVTVLDAADEPATGGSGVPVALLTPHFSPDAALLSRLARSGVRATVLQARQLLREGLDWRLAGSLERRAEPVDPRTLAASGHAWSRVPTAAQIAAAGLAGTKDISAVWHEQAAWIRPKALVQAWLTQPGIEWRGNTRVCSIQMEGSDWVLRNAAGEVARAPLIVVAAALESSALTGACAPLQAVRGQVSWGQQDASHAFAPFAVNGGGHFIPAVPHTSAIASEMAWFTGSTFDRDDMQRDERASDHLANLERLRALAPGVAAQLESAFAGGSVRGWAGVRCASSNRRPIVSQVRPGLWMSTAMGSRGLTFARLCAEVLAAHLHAEPLPVELRLAESLAPPVGGDANAPA</sequence>
<keyword evidence="6" id="KW-0819">tRNA processing</keyword>
<dbReference type="Gene3D" id="3.40.50.150">
    <property type="entry name" value="Vaccinia Virus protein VP39"/>
    <property type="match status" value="1"/>
</dbReference>
<dbReference type="InterPro" id="IPR017610">
    <property type="entry name" value="tRNA_S-uridine_synth_MnmC_C"/>
</dbReference>
<dbReference type="InterPro" id="IPR006076">
    <property type="entry name" value="FAD-dep_OxRdtase"/>
</dbReference>
<dbReference type="Gene3D" id="3.50.50.60">
    <property type="entry name" value="FAD/NAD(P)-binding domain"/>
    <property type="match status" value="1"/>
</dbReference>
<dbReference type="GO" id="GO:0005737">
    <property type="term" value="C:cytoplasm"/>
    <property type="evidence" value="ECO:0007669"/>
    <property type="project" value="TreeGrafter"/>
</dbReference>
<dbReference type="Pfam" id="PF01266">
    <property type="entry name" value="DAO"/>
    <property type="match status" value="1"/>
</dbReference>
<keyword evidence="8" id="KW-0560">Oxidoreductase</keyword>
<keyword evidence="5" id="KW-0949">S-adenosyl-L-methionine</keyword>
<organism evidence="11 12">
    <name type="scientific">Caenimonas koreensis DSM 17982</name>
    <dbReference type="NCBI Taxonomy" id="1121255"/>
    <lineage>
        <taxon>Bacteria</taxon>
        <taxon>Pseudomonadati</taxon>
        <taxon>Pseudomonadota</taxon>
        <taxon>Betaproteobacteria</taxon>
        <taxon>Burkholderiales</taxon>
        <taxon>Comamonadaceae</taxon>
        <taxon>Caenimonas</taxon>
    </lineage>
</organism>
<dbReference type="AlphaFoldDB" id="A0A844ATP9"/>
<dbReference type="GO" id="GO:0008033">
    <property type="term" value="P:tRNA processing"/>
    <property type="evidence" value="ECO:0007669"/>
    <property type="project" value="UniProtKB-KW"/>
</dbReference>
<dbReference type="Gene3D" id="3.30.9.10">
    <property type="entry name" value="D-Amino Acid Oxidase, subunit A, domain 2"/>
    <property type="match status" value="1"/>
</dbReference>
<dbReference type="PANTHER" id="PTHR13847:SF283">
    <property type="entry name" value="TRNA 5-METHYLAMINOMETHYL-2-THIOURIDINE BIOSYNTHESIS BIFUNCTIONAL PROTEIN MNMC"/>
    <property type="match status" value="1"/>
</dbReference>
<dbReference type="EMBL" id="WJBU01000001">
    <property type="protein sequence ID" value="MRD45718.1"/>
    <property type="molecule type" value="Genomic_DNA"/>
</dbReference>
<accession>A0A844ATP9</accession>
<evidence type="ECO:0000256" key="8">
    <source>
        <dbReference type="ARBA" id="ARBA00023002"/>
    </source>
</evidence>
<dbReference type="EC" id="2.1.1.61" evidence="11"/>
<evidence type="ECO:0000256" key="7">
    <source>
        <dbReference type="ARBA" id="ARBA00022827"/>
    </source>
</evidence>
<feature type="domain" description="FAD dependent oxidoreductase" evidence="10">
    <location>
        <begin position="195"/>
        <end position="536"/>
    </location>
</feature>
<evidence type="ECO:0000313" key="11">
    <source>
        <dbReference type="EMBL" id="MRD45718.1"/>
    </source>
</evidence>